<comment type="caution">
    <text evidence="8">The sequence shown here is derived from an EMBL/GenBank/DDBJ whole genome shotgun (WGS) entry which is preliminary data.</text>
</comment>
<comment type="cofactor">
    <cofactor evidence="1">
        <name>Zn(2+)</name>
        <dbReference type="ChEBI" id="CHEBI:29105"/>
    </cofactor>
</comment>
<keyword evidence="2" id="KW-0645">Protease</keyword>
<gene>
    <name evidence="8" type="ORF">HBA54_21010</name>
</gene>
<feature type="domain" description="Peptidase M48" evidence="7">
    <location>
        <begin position="82"/>
        <end position="268"/>
    </location>
</feature>
<dbReference type="InterPro" id="IPR051156">
    <property type="entry name" value="Mito/Outer_Membr_Metalloprot"/>
</dbReference>
<dbReference type="PANTHER" id="PTHR22726:SF1">
    <property type="entry name" value="METALLOENDOPEPTIDASE OMA1, MITOCHONDRIAL"/>
    <property type="match status" value="1"/>
</dbReference>
<keyword evidence="9" id="KW-1185">Reference proteome</keyword>
<evidence type="ECO:0000256" key="3">
    <source>
        <dbReference type="ARBA" id="ARBA00022723"/>
    </source>
</evidence>
<evidence type="ECO:0000256" key="2">
    <source>
        <dbReference type="ARBA" id="ARBA00022670"/>
    </source>
</evidence>
<reference evidence="8" key="1">
    <citation type="submission" date="2020-03" db="EMBL/GenBank/DDBJ databases">
        <title>Genome of Pelagibius litoralis DSM 21314T.</title>
        <authorList>
            <person name="Wang G."/>
        </authorList>
    </citation>
    <scope>NUCLEOTIDE SEQUENCE</scope>
    <source>
        <strain evidence="8">DSM 21314</strain>
    </source>
</reference>
<organism evidence="8 9">
    <name type="scientific">Pelagibius litoralis</name>
    <dbReference type="NCBI Taxonomy" id="374515"/>
    <lineage>
        <taxon>Bacteria</taxon>
        <taxon>Pseudomonadati</taxon>
        <taxon>Pseudomonadota</taxon>
        <taxon>Alphaproteobacteria</taxon>
        <taxon>Rhodospirillales</taxon>
        <taxon>Rhodovibrionaceae</taxon>
        <taxon>Pelagibius</taxon>
    </lineage>
</organism>
<dbReference type="EMBL" id="JAAQPH010000018">
    <property type="protein sequence ID" value="NIA71083.1"/>
    <property type="molecule type" value="Genomic_DNA"/>
</dbReference>
<evidence type="ECO:0000313" key="9">
    <source>
        <dbReference type="Proteomes" id="UP000761264"/>
    </source>
</evidence>
<keyword evidence="3" id="KW-0479">Metal-binding</keyword>
<sequence length="500" mass="54288">MMSLTFGSLARSFLLRWPLLRRLGALLPFFILLPLLAACATAPGTGRTIFTGGLSEKGEAELGRKEHPKVMAQYGGSYDDPALNAYVSSVGNLLVQTSELPDLKFTFTILDSPVVNAFALPGGYVYLTRGLLALAGNEAEMAGVMAHEIGHVTARHTAERYGQTMAANVAGAGLGVLLGGPAAQAGGALGGLLVRSYSREQEFEADMLGGRYLGRARYDTRAMAGFLSQLQAHGRLEAELAGQPEKADAFDIMQTHPRTTDRIERALEQAGVNRVEDPMVAQDIYFRKIDGLLFGDKPDEGYIRGRSFAHPKLKFAFEVPEGFRLYNQSNRVLARNGDGSAAIIFDRAGKGYKGAMTDYLGGVWGKNLSLSGLEAITVNGMDAATAGASNGQQSLRLLTLRYDAQTIYRFAFVTKPDQTASFNRGFRETTYSFRKLSDAEAGKLKPRRIRIHQVKAGETAGKIAARMPFVEENLKRFLVLNGFDRNVTLQTGQAVKIIAE</sequence>
<name>A0A967K9J5_9PROT</name>
<dbReference type="RefSeq" id="WP_167228335.1">
    <property type="nucleotide sequence ID" value="NZ_JAAQPH010000018.1"/>
</dbReference>
<evidence type="ECO:0000256" key="1">
    <source>
        <dbReference type="ARBA" id="ARBA00001947"/>
    </source>
</evidence>
<dbReference type="GO" id="GO:0016020">
    <property type="term" value="C:membrane"/>
    <property type="evidence" value="ECO:0007669"/>
    <property type="project" value="TreeGrafter"/>
</dbReference>
<dbReference type="GO" id="GO:0051603">
    <property type="term" value="P:proteolysis involved in protein catabolic process"/>
    <property type="evidence" value="ECO:0007669"/>
    <property type="project" value="TreeGrafter"/>
</dbReference>
<evidence type="ECO:0000256" key="6">
    <source>
        <dbReference type="ARBA" id="ARBA00023049"/>
    </source>
</evidence>
<evidence type="ECO:0000256" key="5">
    <source>
        <dbReference type="ARBA" id="ARBA00022833"/>
    </source>
</evidence>
<proteinExistence type="predicted"/>
<dbReference type="Pfam" id="PF01435">
    <property type="entry name" value="Peptidase_M48"/>
    <property type="match status" value="1"/>
</dbReference>
<accession>A0A967K9J5</accession>
<protein>
    <submittedName>
        <fullName evidence="8">M48 family metalloprotease</fullName>
    </submittedName>
</protein>
<evidence type="ECO:0000313" key="8">
    <source>
        <dbReference type="EMBL" id="NIA71083.1"/>
    </source>
</evidence>
<dbReference type="Proteomes" id="UP000761264">
    <property type="component" value="Unassembled WGS sequence"/>
</dbReference>
<keyword evidence="5" id="KW-0862">Zinc</keyword>
<dbReference type="Gene3D" id="3.30.2010.10">
    <property type="entry name" value="Metalloproteases ('zincins'), catalytic domain"/>
    <property type="match status" value="1"/>
</dbReference>
<keyword evidence="6 8" id="KW-0482">Metalloprotease</keyword>
<keyword evidence="4" id="KW-0378">Hydrolase</keyword>
<evidence type="ECO:0000256" key="4">
    <source>
        <dbReference type="ARBA" id="ARBA00022801"/>
    </source>
</evidence>
<dbReference type="GO" id="GO:0004222">
    <property type="term" value="F:metalloendopeptidase activity"/>
    <property type="evidence" value="ECO:0007669"/>
    <property type="project" value="InterPro"/>
</dbReference>
<dbReference type="AlphaFoldDB" id="A0A967K9J5"/>
<dbReference type="PANTHER" id="PTHR22726">
    <property type="entry name" value="METALLOENDOPEPTIDASE OMA1"/>
    <property type="match status" value="1"/>
</dbReference>
<dbReference type="InterPro" id="IPR001915">
    <property type="entry name" value="Peptidase_M48"/>
</dbReference>
<evidence type="ECO:0000259" key="7">
    <source>
        <dbReference type="Pfam" id="PF01435"/>
    </source>
</evidence>
<dbReference type="GO" id="GO:0046872">
    <property type="term" value="F:metal ion binding"/>
    <property type="evidence" value="ECO:0007669"/>
    <property type="project" value="UniProtKB-KW"/>
</dbReference>